<feature type="compositionally biased region" description="Polar residues" evidence="1">
    <location>
        <begin position="308"/>
        <end position="327"/>
    </location>
</feature>
<dbReference type="Proteomes" id="UP000823561">
    <property type="component" value="Chromosome 7"/>
</dbReference>
<reference evidence="3" key="1">
    <citation type="submission" date="2020-10" db="EMBL/GenBank/DDBJ databases">
        <title>Chromosome-scale genome assembly of the Allis shad, Alosa alosa.</title>
        <authorList>
            <person name="Margot Z."/>
            <person name="Christophe K."/>
            <person name="Cabau C."/>
            <person name="Louis A."/>
            <person name="Berthelot C."/>
            <person name="Parey E."/>
            <person name="Roest Crollius H."/>
            <person name="Montfort J."/>
            <person name="Robinson-Rechavi M."/>
            <person name="Bucao C."/>
            <person name="Bouchez O."/>
            <person name="Gislard M."/>
            <person name="Lluch J."/>
            <person name="Milhes M."/>
            <person name="Lampietro C."/>
            <person name="Lopez Roques C."/>
            <person name="Donnadieu C."/>
            <person name="Braasch I."/>
            <person name="Desvignes T."/>
            <person name="Postlethwait J."/>
            <person name="Bobe J."/>
            <person name="Guiguen Y."/>
        </authorList>
    </citation>
    <scope>NUCLEOTIDE SEQUENCE</scope>
    <source>
        <strain evidence="3">M-15738</strain>
        <tissue evidence="3">Blood</tissue>
    </source>
</reference>
<dbReference type="EMBL" id="JADWDJ010000007">
    <property type="protein sequence ID" value="KAG5278167.1"/>
    <property type="molecule type" value="Genomic_DNA"/>
</dbReference>
<evidence type="ECO:0000313" key="4">
    <source>
        <dbReference type="Proteomes" id="UP000823561"/>
    </source>
</evidence>
<keyword evidence="4" id="KW-1185">Reference proteome</keyword>
<keyword evidence="2" id="KW-1133">Transmembrane helix</keyword>
<feature type="compositionally biased region" description="Polar residues" evidence="1">
    <location>
        <begin position="221"/>
        <end position="234"/>
    </location>
</feature>
<evidence type="ECO:0000256" key="2">
    <source>
        <dbReference type="SAM" id="Phobius"/>
    </source>
</evidence>
<sequence length="367" mass="38919">MVGKVQRLSTSVTVIASVALFAVVLTVGLPLICIYACRGYKRHDPSTQPNSTQTNQRSHIEIPVCDEGFKLTSCDPPPSETPDLTLVSPDNSDSVAPLPMSLSDDYTYISAVPTASEEEPIYTSADPPLSPGHGSVCDSPSDGVYSTADKPSDSVSTSSSLHRLNQLGSPEDDVYSTAELPTILSGDDGRHSLTEVPHDPQDPTYNLAELPKSPSGETAHPQAQTGGPNSVSEDNAYSLAELPVDLCNDSTYSLAQLPRSSSAEIIYSNSTEDPIYSDSDSATDPQDDSTYSTTESAVISHNPIYSVLESSTNPPNSNPDVSLNSQDLPYPATELPTNPSDDPIYAEADVPLDTALDCAEQLPTNPL</sequence>
<gene>
    <name evidence="3" type="ORF">AALO_G00095940</name>
</gene>
<feature type="compositionally biased region" description="Basic and acidic residues" evidence="1">
    <location>
        <begin position="187"/>
        <end position="201"/>
    </location>
</feature>
<accession>A0AAV6GXQ5</accession>
<comment type="caution">
    <text evidence="3">The sequence shown here is derived from an EMBL/GenBank/DDBJ whole genome shotgun (WGS) entry which is preliminary data.</text>
</comment>
<keyword evidence="2" id="KW-0472">Membrane</keyword>
<feature type="region of interest" description="Disordered" evidence="1">
    <location>
        <begin position="271"/>
        <end position="292"/>
    </location>
</feature>
<proteinExistence type="predicted"/>
<dbReference type="AlphaFoldDB" id="A0AAV6GXQ5"/>
<evidence type="ECO:0000256" key="1">
    <source>
        <dbReference type="SAM" id="MobiDB-lite"/>
    </source>
</evidence>
<name>A0AAV6GXQ5_9TELE</name>
<evidence type="ECO:0000313" key="3">
    <source>
        <dbReference type="EMBL" id="KAG5278167.1"/>
    </source>
</evidence>
<protein>
    <submittedName>
        <fullName evidence="3">Uncharacterized protein</fullName>
    </submittedName>
</protein>
<feature type="region of interest" description="Disordered" evidence="1">
    <location>
        <begin position="117"/>
        <end position="234"/>
    </location>
</feature>
<organism evidence="3 4">
    <name type="scientific">Alosa alosa</name>
    <name type="common">allis shad</name>
    <dbReference type="NCBI Taxonomy" id="278164"/>
    <lineage>
        <taxon>Eukaryota</taxon>
        <taxon>Metazoa</taxon>
        <taxon>Chordata</taxon>
        <taxon>Craniata</taxon>
        <taxon>Vertebrata</taxon>
        <taxon>Euteleostomi</taxon>
        <taxon>Actinopterygii</taxon>
        <taxon>Neopterygii</taxon>
        <taxon>Teleostei</taxon>
        <taxon>Clupei</taxon>
        <taxon>Clupeiformes</taxon>
        <taxon>Clupeoidei</taxon>
        <taxon>Clupeidae</taxon>
        <taxon>Alosa</taxon>
    </lineage>
</organism>
<feature type="region of interest" description="Disordered" evidence="1">
    <location>
        <begin position="308"/>
        <end position="346"/>
    </location>
</feature>
<keyword evidence="2" id="KW-0812">Transmembrane</keyword>
<feature type="transmembrane region" description="Helical" evidence="2">
    <location>
        <begin position="12"/>
        <end position="37"/>
    </location>
</feature>